<keyword evidence="4" id="KW-0378">Hydrolase</keyword>
<keyword evidence="3" id="KW-0547">Nucleotide-binding</keyword>
<dbReference type="GeneTree" id="ENSGT00940000164592"/>
<dbReference type="SUPFAM" id="SSF52540">
    <property type="entry name" value="P-loop containing nucleoside triphosphate hydrolases"/>
    <property type="match status" value="1"/>
</dbReference>
<dbReference type="PRINTS" id="PR00449">
    <property type="entry name" value="RASTRNSFRMNG"/>
</dbReference>
<proteinExistence type="inferred from homology"/>
<evidence type="ECO:0000256" key="5">
    <source>
        <dbReference type="ARBA" id="ARBA00023134"/>
    </source>
</evidence>
<evidence type="ECO:0000256" key="4">
    <source>
        <dbReference type="ARBA" id="ARBA00022801"/>
    </source>
</evidence>
<feature type="region of interest" description="Disordered" evidence="7">
    <location>
        <begin position="176"/>
        <end position="244"/>
    </location>
</feature>
<dbReference type="Pfam" id="PF00071">
    <property type="entry name" value="Ras"/>
    <property type="match status" value="1"/>
</dbReference>
<evidence type="ECO:0000256" key="1">
    <source>
        <dbReference type="ARBA" id="ARBA00008344"/>
    </source>
</evidence>
<dbReference type="InterPro" id="IPR001806">
    <property type="entry name" value="Small_GTPase"/>
</dbReference>
<dbReference type="Ensembl" id="ENSOMET00000027110.1">
    <property type="protein sequence ID" value="ENSOMEP00000033730.1"/>
    <property type="gene ID" value="ENSOMEG00000019923.1"/>
</dbReference>
<dbReference type="Gene3D" id="3.40.50.300">
    <property type="entry name" value="P-loop containing nucleotide triphosphate hydrolases"/>
    <property type="match status" value="1"/>
</dbReference>
<evidence type="ECO:0000256" key="7">
    <source>
        <dbReference type="SAM" id="MobiDB-lite"/>
    </source>
</evidence>
<dbReference type="PANTHER" id="PTHR45704">
    <property type="entry name" value="RAS-LIKE FAMILY MEMBER 11"/>
    <property type="match status" value="1"/>
</dbReference>
<evidence type="ECO:0000313" key="8">
    <source>
        <dbReference type="Ensembl" id="ENSOMEP00000033730.1"/>
    </source>
</evidence>
<dbReference type="InterPro" id="IPR051065">
    <property type="entry name" value="Ras-related_GTPase"/>
</dbReference>
<keyword evidence="5" id="KW-0342">GTP-binding</keyword>
<name>A0A3B3DWM6_ORYME</name>
<feature type="compositionally biased region" description="Basic and acidic residues" evidence="7">
    <location>
        <begin position="194"/>
        <end position="206"/>
    </location>
</feature>
<sequence length="244" mass="26717">MRLTAGPGTMSGGSANFLLVPIPEFPLPDSALARTVKIAVLGASNVGKTALIVRFLTKRFIGDYEANTGALYSRKVTLDGEEVSLQVQDTPCVALQVNLLGRWICVGFFHYRPQQLQNHPAFIPACQAYSPVWKHSRYFGWQQERLAASKAGVSRRRRDVSGISGRGLLRGVCQRKPRGSPCRLPASLPGGDPSTRRREWREKEGRPPPGQTQISQHAGAEEEVQAGPVIQSQVSDNHLIPSVK</sequence>
<dbReference type="AlphaFoldDB" id="A0A3B3DWM6"/>
<evidence type="ECO:0000256" key="6">
    <source>
        <dbReference type="ARBA" id="ARBA00048098"/>
    </source>
</evidence>
<comment type="catalytic activity">
    <reaction evidence="6">
        <text>GTP + H2O = GDP + phosphate + H(+)</text>
        <dbReference type="Rhea" id="RHEA:19669"/>
        <dbReference type="ChEBI" id="CHEBI:15377"/>
        <dbReference type="ChEBI" id="CHEBI:15378"/>
        <dbReference type="ChEBI" id="CHEBI:37565"/>
        <dbReference type="ChEBI" id="CHEBI:43474"/>
        <dbReference type="ChEBI" id="CHEBI:58189"/>
        <dbReference type="EC" id="3.6.5.2"/>
    </reaction>
</comment>
<dbReference type="Proteomes" id="UP000261560">
    <property type="component" value="Unplaced"/>
</dbReference>
<accession>A0A3B3DWM6</accession>
<comment type="similarity">
    <text evidence="1">Belongs to the small GTPase superfamily. Ras family.</text>
</comment>
<evidence type="ECO:0000313" key="9">
    <source>
        <dbReference type="Proteomes" id="UP000261560"/>
    </source>
</evidence>
<organism evidence="8 9">
    <name type="scientific">Oryzias melastigma</name>
    <name type="common">Marine medaka</name>
    <dbReference type="NCBI Taxonomy" id="30732"/>
    <lineage>
        <taxon>Eukaryota</taxon>
        <taxon>Metazoa</taxon>
        <taxon>Chordata</taxon>
        <taxon>Craniata</taxon>
        <taxon>Vertebrata</taxon>
        <taxon>Euteleostomi</taxon>
        <taxon>Actinopterygii</taxon>
        <taxon>Neopterygii</taxon>
        <taxon>Teleostei</taxon>
        <taxon>Neoteleostei</taxon>
        <taxon>Acanthomorphata</taxon>
        <taxon>Ovalentaria</taxon>
        <taxon>Atherinomorphae</taxon>
        <taxon>Beloniformes</taxon>
        <taxon>Adrianichthyidae</taxon>
        <taxon>Oryziinae</taxon>
        <taxon>Oryzias</taxon>
    </lineage>
</organism>
<dbReference type="GO" id="GO:0003925">
    <property type="term" value="F:G protein activity"/>
    <property type="evidence" value="ECO:0007669"/>
    <property type="project" value="UniProtKB-EC"/>
</dbReference>
<evidence type="ECO:0000256" key="2">
    <source>
        <dbReference type="ARBA" id="ARBA00011984"/>
    </source>
</evidence>
<evidence type="ECO:0000256" key="3">
    <source>
        <dbReference type="ARBA" id="ARBA00022741"/>
    </source>
</evidence>
<dbReference type="GO" id="GO:0005525">
    <property type="term" value="F:GTP binding"/>
    <property type="evidence" value="ECO:0007669"/>
    <property type="project" value="UniProtKB-KW"/>
</dbReference>
<dbReference type="InterPro" id="IPR027417">
    <property type="entry name" value="P-loop_NTPase"/>
</dbReference>
<reference evidence="8" key="1">
    <citation type="submission" date="2025-08" db="UniProtKB">
        <authorList>
            <consortium name="Ensembl"/>
        </authorList>
    </citation>
    <scope>IDENTIFICATION</scope>
</reference>
<dbReference type="EC" id="3.6.5.2" evidence="2"/>
<reference evidence="8" key="2">
    <citation type="submission" date="2025-09" db="UniProtKB">
        <authorList>
            <consortium name="Ensembl"/>
        </authorList>
    </citation>
    <scope>IDENTIFICATION</scope>
</reference>
<protein>
    <recommendedName>
        <fullName evidence="2">small monomeric GTPase</fullName>
        <ecNumber evidence="2">3.6.5.2</ecNumber>
    </recommendedName>
</protein>
<keyword evidence="9" id="KW-1185">Reference proteome</keyword>